<dbReference type="Gene3D" id="1.20.1090.10">
    <property type="entry name" value="Dehydroquinate synthase-like - alpha domain"/>
    <property type="match status" value="1"/>
</dbReference>
<comment type="catalytic activity">
    <reaction evidence="1">
        <text>7-phospho-2-dehydro-3-deoxy-D-arabino-heptonate = 3-dehydroquinate + phosphate</text>
        <dbReference type="Rhea" id="RHEA:21968"/>
        <dbReference type="ChEBI" id="CHEBI:32364"/>
        <dbReference type="ChEBI" id="CHEBI:43474"/>
        <dbReference type="ChEBI" id="CHEBI:58394"/>
        <dbReference type="EC" id="4.2.3.4"/>
    </reaction>
</comment>
<evidence type="ECO:0000256" key="12">
    <source>
        <dbReference type="ARBA" id="ARBA00022741"/>
    </source>
</evidence>
<dbReference type="PANTHER" id="PTHR43622:SF7">
    <property type="entry name" value="3-DEHYDROQUINATE SYNTHASE, CHLOROPLASTIC"/>
    <property type="match status" value="1"/>
</dbReference>
<protein>
    <recommendedName>
        <fullName evidence="8 18">3-dehydroquinate synthase</fullName>
        <ecNumber evidence="7 18">4.2.3.4</ecNumber>
    </recommendedName>
</protein>
<evidence type="ECO:0000256" key="18">
    <source>
        <dbReference type="NCBIfam" id="TIGR01357"/>
    </source>
</evidence>
<evidence type="ECO:0000313" key="21">
    <source>
        <dbReference type="EMBL" id="MBG9985768.1"/>
    </source>
</evidence>
<evidence type="ECO:0000256" key="2">
    <source>
        <dbReference type="ARBA" id="ARBA00001911"/>
    </source>
</evidence>
<dbReference type="InterPro" id="IPR030960">
    <property type="entry name" value="DHQS/DOIS_N"/>
</dbReference>
<keyword evidence="14" id="KW-0520">NAD</keyword>
<feature type="domain" description="3-dehydroquinate synthase N-terminal" evidence="19">
    <location>
        <begin position="62"/>
        <end position="173"/>
    </location>
</feature>
<accession>A0ABS0LNN7</accession>
<evidence type="ECO:0000256" key="7">
    <source>
        <dbReference type="ARBA" id="ARBA00013031"/>
    </source>
</evidence>
<evidence type="ECO:0000256" key="17">
    <source>
        <dbReference type="ARBA" id="ARBA00023285"/>
    </source>
</evidence>
<dbReference type="EC" id="4.2.3.4" evidence="7 18"/>
<proteinExistence type="inferred from homology"/>
<comment type="caution">
    <text evidence="21">The sequence shown here is derived from an EMBL/GenBank/DDBJ whole genome shotgun (WGS) entry which is preliminary data.</text>
</comment>
<comment type="cofactor">
    <cofactor evidence="2">
        <name>NAD(+)</name>
        <dbReference type="ChEBI" id="CHEBI:57540"/>
    </cofactor>
</comment>
<dbReference type="InterPro" id="IPR016037">
    <property type="entry name" value="DHQ_synth_AroB"/>
</dbReference>
<evidence type="ECO:0000313" key="22">
    <source>
        <dbReference type="Proteomes" id="UP000721415"/>
    </source>
</evidence>
<keyword evidence="10" id="KW-0028">Amino-acid biosynthesis</keyword>
<gene>
    <name evidence="21" type="primary">aroB</name>
    <name evidence="21" type="ORF">HZY91_02540</name>
</gene>
<evidence type="ECO:0000256" key="3">
    <source>
        <dbReference type="ARBA" id="ARBA00001941"/>
    </source>
</evidence>
<keyword evidence="13" id="KW-0862">Zinc</keyword>
<feature type="domain" description="3-dehydroquinate synthase C-terminal" evidence="20">
    <location>
        <begin position="175"/>
        <end position="310"/>
    </location>
</feature>
<keyword evidence="16 21" id="KW-0456">Lyase</keyword>
<evidence type="ECO:0000256" key="16">
    <source>
        <dbReference type="ARBA" id="ARBA00023239"/>
    </source>
</evidence>
<sequence>MDIQFNHFPYPIYIAEQSFPSLIDRLSRQIGKKFLLTDQHVAQLYSEQLEKLQSIEQVYVHTLPAGEESKSLSAYQEVLTKMAVLDFTRSDCFIAWGGGVIGDLGGFIASTYLRGIPFIQVPTTLLAMVDSAIGGKTGLNFATYKNQIGSFYQPQWVHIDPAYLKTLDHRQINNGLAEVIKYGILCDPNLFEQIKVSKDQLDYFSIIRRSLEIKHHYVSQDPYDQGQRQFLNLGHTFGHAIEAVSHHQIHHGEAVAIGLSWIAQASYQLGWTHTDLKPLLESVYQQHGLSHDFVGDSFDLLNAMTHDKKSLGQKIHLIIPIEIGHCIREAIPTSELMSWIQAGRGK</sequence>
<evidence type="ECO:0000259" key="20">
    <source>
        <dbReference type="Pfam" id="PF24621"/>
    </source>
</evidence>
<evidence type="ECO:0000256" key="14">
    <source>
        <dbReference type="ARBA" id="ARBA00023027"/>
    </source>
</evidence>
<evidence type="ECO:0000256" key="5">
    <source>
        <dbReference type="ARBA" id="ARBA00004661"/>
    </source>
</evidence>
<dbReference type="RefSeq" id="WP_197114372.1">
    <property type="nucleotide sequence ID" value="NZ_JACBXQ010000001.1"/>
</dbReference>
<dbReference type="EMBL" id="JACBXQ010000001">
    <property type="protein sequence ID" value="MBG9985768.1"/>
    <property type="molecule type" value="Genomic_DNA"/>
</dbReference>
<keyword evidence="17" id="KW-0170">Cobalt</keyword>
<comment type="similarity">
    <text evidence="6">Belongs to the sugar phosphate cyclases superfamily. Dehydroquinate synthase family.</text>
</comment>
<keyword evidence="12" id="KW-0547">Nucleotide-binding</keyword>
<evidence type="ECO:0000256" key="8">
    <source>
        <dbReference type="ARBA" id="ARBA00017684"/>
    </source>
</evidence>
<keyword evidence="22" id="KW-1185">Reference proteome</keyword>
<evidence type="ECO:0000256" key="9">
    <source>
        <dbReference type="ARBA" id="ARBA00022490"/>
    </source>
</evidence>
<evidence type="ECO:0000256" key="6">
    <source>
        <dbReference type="ARBA" id="ARBA00005412"/>
    </source>
</evidence>
<evidence type="ECO:0000259" key="19">
    <source>
        <dbReference type="Pfam" id="PF01761"/>
    </source>
</evidence>
<evidence type="ECO:0000256" key="13">
    <source>
        <dbReference type="ARBA" id="ARBA00022833"/>
    </source>
</evidence>
<dbReference type="Pfam" id="PF24621">
    <property type="entry name" value="DHQS_C"/>
    <property type="match status" value="1"/>
</dbReference>
<comment type="cofactor">
    <cofactor evidence="3">
        <name>Co(2+)</name>
        <dbReference type="ChEBI" id="CHEBI:48828"/>
    </cofactor>
</comment>
<dbReference type="SUPFAM" id="SSF56796">
    <property type="entry name" value="Dehydroquinate synthase-like"/>
    <property type="match status" value="1"/>
</dbReference>
<dbReference type="InterPro" id="IPR056179">
    <property type="entry name" value="DHQS_C"/>
</dbReference>
<evidence type="ECO:0000256" key="15">
    <source>
        <dbReference type="ARBA" id="ARBA00023141"/>
    </source>
</evidence>
<organism evidence="21 22">
    <name type="scientific">Facklamia lactis</name>
    <dbReference type="NCBI Taxonomy" id="2749967"/>
    <lineage>
        <taxon>Bacteria</taxon>
        <taxon>Bacillati</taxon>
        <taxon>Bacillota</taxon>
        <taxon>Bacilli</taxon>
        <taxon>Lactobacillales</taxon>
        <taxon>Aerococcaceae</taxon>
        <taxon>Facklamia</taxon>
    </lineage>
</organism>
<dbReference type="CDD" id="cd08195">
    <property type="entry name" value="DHQS"/>
    <property type="match status" value="1"/>
</dbReference>
<dbReference type="GO" id="GO:0003856">
    <property type="term" value="F:3-dehydroquinate synthase activity"/>
    <property type="evidence" value="ECO:0007669"/>
    <property type="project" value="UniProtKB-EC"/>
</dbReference>
<evidence type="ECO:0000256" key="11">
    <source>
        <dbReference type="ARBA" id="ARBA00022723"/>
    </source>
</evidence>
<keyword evidence="9" id="KW-0963">Cytoplasm</keyword>
<dbReference type="NCBIfam" id="TIGR01357">
    <property type="entry name" value="aroB"/>
    <property type="match status" value="1"/>
</dbReference>
<keyword evidence="15" id="KW-0057">Aromatic amino acid biosynthesis</keyword>
<reference evidence="21 22" key="1">
    <citation type="submission" date="2020-07" db="EMBL/GenBank/DDBJ databases">
        <title>Facklamia lactis sp. nov., isolated from raw milk.</title>
        <authorList>
            <person name="Doll E.V."/>
            <person name="Huptas C."/>
            <person name="Staib L."/>
            <person name="Wenning M."/>
            <person name="Scherer S."/>
        </authorList>
    </citation>
    <scope>NUCLEOTIDE SEQUENCE [LARGE SCALE GENOMIC DNA]</scope>
    <source>
        <strain evidence="21 22">DSM 111018</strain>
    </source>
</reference>
<evidence type="ECO:0000256" key="10">
    <source>
        <dbReference type="ARBA" id="ARBA00022605"/>
    </source>
</evidence>
<dbReference type="InterPro" id="IPR050071">
    <property type="entry name" value="Dehydroquinate_synthase"/>
</dbReference>
<dbReference type="Gene3D" id="3.40.50.1970">
    <property type="match status" value="1"/>
</dbReference>
<dbReference type="Pfam" id="PF01761">
    <property type="entry name" value="DHQ_synthase"/>
    <property type="match status" value="1"/>
</dbReference>
<dbReference type="PIRSF" id="PIRSF001455">
    <property type="entry name" value="DHQ_synth"/>
    <property type="match status" value="1"/>
</dbReference>
<dbReference type="Proteomes" id="UP000721415">
    <property type="component" value="Unassembled WGS sequence"/>
</dbReference>
<evidence type="ECO:0000256" key="4">
    <source>
        <dbReference type="ARBA" id="ARBA00004496"/>
    </source>
</evidence>
<name>A0ABS0LNN7_9LACT</name>
<dbReference type="InterPro" id="IPR030963">
    <property type="entry name" value="DHQ_synth_fam"/>
</dbReference>
<comment type="subcellular location">
    <subcellularLocation>
        <location evidence="4">Cytoplasm</location>
    </subcellularLocation>
</comment>
<comment type="pathway">
    <text evidence="5">Metabolic intermediate biosynthesis; chorismate biosynthesis; chorismate from D-erythrose 4-phosphate and phosphoenolpyruvate: step 2/7.</text>
</comment>
<evidence type="ECO:0000256" key="1">
    <source>
        <dbReference type="ARBA" id="ARBA00001393"/>
    </source>
</evidence>
<dbReference type="PANTHER" id="PTHR43622">
    <property type="entry name" value="3-DEHYDROQUINATE SYNTHASE"/>
    <property type="match status" value="1"/>
</dbReference>
<keyword evidence="11" id="KW-0479">Metal-binding</keyword>